<accession>A0A8T1F7L8</accession>
<dbReference type="Proteomes" id="UP000697107">
    <property type="component" value="Unassembled WGS sequence"/>
</dbReference>
<reference evidence="1" key="1">
    <citation type="submission" date="2018-10" db="EMBL/GenBank/DDBJ databases">
        <title>Effector identification in a new, highly contiguous assembly of the strawberry crown rot pathogen Phytophthora cactorum.</title>
        <authorList>
            <person name="Armitage A.D."/>
            <person name="Nellist C.F."/>
            <person name="Bates H."/>
            <person name="Vickerstaff R.J."/>
            <person name="Harrison R.J."/>
        </authorList>
    </citation>
    <scope>NUCLEOTIDE SEQUENCE</scope>
    <source>
        <strain evidence="1">P415</strain>
    </source>
</reference>
<name>A0A8T1F7L8_9STRA</name>
<sequence>MEGHECRLKPFKSLSSNVCGPTAAPAGKSSIRSSLPHGTKCCGFAHAAGSGSGSVWLSPSPLGPLHRRPRTRSAISSAPAENPLKGRLFFACATERANWRQEASQ</sequence>
<gene>
    <name evidence="1" type="ORF">PC118_g21157</name>
</gene>
<dbReference type="EMBL" id="RCML01001395">
    <property type="protein sequence ID" value="KAG2962930.1"/>
    <property type="molecule type" value="Genomic_DNA"/>
</dbReference>
<evidence type="ECO:0000313" key="2">
    <source>
        <dbReference type="Proteomes" id="UP000697107"/>
    </source>
</evidence>
<proteinExistence type="predicted"/>
<dbReference type="AlphaFoldDB" id="A0A8T1F7L8"/>
<evidence type="ECO:0000313" key="1">
    <source>
        <dbReference type="EMBL" id="KAG2962930.1"/>
    </source>
</evidence>
<organism evidence="1 2">
    <name type="scientific">Phytophthora cactorum</name>
    <dbReference type="NCBI Taxonomy" id="29920"/>
    <lineage>
        <taxon>Eukaryota</taxon>
        <taxon>Sar</taxon>
        <taxon>Stramenopiles</taxon>
        <taxon>Oomycota</taxon>
        <taxon>Peronosporomycetes</taxon>
        <taxon>Peronosporales</taxon>
        <taxon>Peronosporaceae</taxon>
        <taxon>Phytophthora</taxon>
    </lineage>
</organism>
<protein>
    <submittedName>
        <fullName evidence="1">Uncharacterized protein</fullName>
    </submittedName>
</protein>
<comment type="caution">
    <text evidence="1">The sequence shown here is derived from an EMBL/GenBank/DDBJ whole genome shotgun (WGS) entry which is preliminary data.</text>
</comment>